<dbReference type="InterPro" id="IPR015890">
    <property type="entry name" value="Chorismate_C"/>
</dbReference>
<dbReference type="CDD" id="cd01743">
    <property type="entry name" value="GATase1_Anthranilate_Synthase"/>
    <property type="match status" value="1"/>
</dbReference>
<dbReference type="EC" id="2.6.1.85" evidence="2"/>
<evidence type="ECO:0000259" key="7">
    <source>
        <dbReference type="Pfam" id="PF00425"/>
    </source>
</evidence>
<dbReference type="GO" id="GO:0008153">
    <property type="term" value="P:4-aminobenzoate biosynthetic process"/>
    <property type="evidence" value="ECO:0007669"/>
    <property type="project" value="TreeGrafter"/>
</dbReference>
<dbReference type="PRINTS" id="PR00099">
    <property type="entry name" value="CPSGATASE"/>
</dbReference>
<feature type="domain" description="Anthranilate synthase component I N-terminal" evidence="8">
    <location>
        <begin position="238"/>
        <end position="368"/>
    </location>
</feature>
<dbReference type="EMBL" id="JZWI01000035">
    <property type="protein sequence ID" value="KLN53338.1"/>
    <property type="molecule type" value="Genomic_DNA"/>
</dbReference>
<feature type="compositionally biased region" description="Pro residues" evidence="5">
    <location>
        <begin position="704"/>
        <end position="732"/>
    </location>
</feature>
<evidence type="ECO:0000313" key="9">
    <source>
        <dbReference type="EMBL" id="KLN53338.1"/>
    </source>
</evidence>
<dbReference type="InterPro" id="IPR017926">
    <property type="entry name" value="GATASE"/>
</dbReference>
<name>A0A0H2LSS4_VARPD</name>
<dbReference type="GO" id="GO:0046820">
    <property type="term" value="F:4-amino-4-deoxychorismate synthase activity"/>
    <property type="evidence" value="ECO:0007669"/>
    <property type="project" value="UniProtKB-EC"/>
</dbReference>
<dbReference type="PATRIC" id="fig|34073.19.peg.5632"/>
<dbReference type="NCBIfam" id="TIGR00553">
    <property type="entry name" value="pabB"/>
    <property type="match status" value="1"/>
</dbReference>
<dbReference type="SUPFAM" id="SSF52317">
    <property type="entry name" value="Class I glutamine amidotransferase-like"/>
    <property type="match status" value="1"/>
</dbReference>
<keyword evidence="4" id="KW-0315">Glutamine amidotransferase</keyword>
<dbReference type="Pfam" id="PF04715">
    <property type="entry name" value="Anth_synt_I_N"/>
    <property type="match status" value="1"/>
</dbReference>
<dbReference type="InterPro" id="IPR006805">
    <property type="entry name" value="Anth_synth_I_N"/>
</dbReference>
<dbReference type="PANTHER" id="PTHR11236">
    <property type="entry name" value="AMINOBENZOATE/ANTHRANILATE SYNTHASE"/>
    <property type="match status" value="1"/>
</dbReference>
<dbReference type="InterPro" id="IPR005802">
    <property type="entry name" value="ADC_synth_comp_1"/>
</dbReference>
<reference evidence="9 10" key="1">
    <citation type="submission" date="2015-03" db="EMBL/GenBank/DDBJ databases">
        <title>Genome sequence of Variovorax paradoxus TBEA6.</title>
        <authorList>
            <person name="Poehlein A."/>
            <person name="Schuldes J."/>
            <person name="Wuebbeler J.H."/>
            <person name="Hiessl S."/>
            <person name="Steinbuechel A."/>
            <person name="Daniel R."/>
        </authorList>
    </citation>
    <scope>NUCLEOTIDE SEQUENCE [LARGE SCALE GENOMIC DNA]</scope>
    <source>
        <strain evidence="9 10">TBEA6</strain>
    </source>
</reference>
<dbReference type="Pfam" id="PF00425">
    <property type="entry name" value="Chorismate_bind"/>
    <property type="match status" value="1"/>
</dbReference>
<dbReference type="AlphaFoldDB" id="A0A0H2LSS4"/>
<keyword evidence="10" id="KW-1185">Reference proteome</keyword>
<organism evidence="9 10">
    <name type="scientific">Variovorax paradoxus</name>
    <dbReference type="NCBI Taxonomy" id="34073"/>
    <lineage>
        <taxon>Bacteria</taxon>
        <taxon>Pseudomonadati</taxon>
        <taxon>Pseudomonadota</taxon>
        <taxon>Betaproteobacteria</taxon>
        <taxon>Burkholderiales</taxon>
        <taxon>Comamonadaceae</taxon>
        <taxon>Variovorax</taxon>
    </lineage>
</organism>
<dbReference type="NCBIfam" id="TIGR00566">
    <property type="entry name" value="trpG_papA"/>
    <property type="match status" value="1"/>
</dbReference>
<dbReference type="GO" id="GO:0009396">
    <property type="term" value="P:folic acid-containing compound biosynthetic process"/>
    <property type="evidence" value="ECO:0007669"/>
    <property type="project" value="InterPro"/>
</dbReference>
<dbReference type="FunFam" id="3.40.50.880:FF:000003">
    <property type="entry name" value="Anthranilate synthase component II"/>
    <property type="match status" value="1"/>
</dbReference>
<keyword evidence="9" id="KW-0032">Aminotransferase</keyword>
<dbReference type="Pfam" id="PF00117">
    <property type="entry name" value="GATase"/>
    <property type="match status" value="1"/>
</dbReference>
<feature type="compositionally biased region" description="Low complexity" evidence="5">
    <location>
        <begin position="690"/>
        <end position="703"/>
    </location>
</feature>
<dbReference type="PROSITE" id="PS51273">
    <property type="entry name" value="GATASE_TYPE_1"/>
    <property type="match status" value="1"/>
</dbReference>
<dbReference type="PANTHER" id="PTHR11236:SF18">
    <property type="entry name" value="AMINODEOXYCHORISMATE SYNTHASE"/>
    <property type="match status" value="1"/>
</dbReference>
<dbReference type="InterPro" id="IPR006221">
    <property type="entry name" value="TrpG/PapA_dom"/>
</dbReference>
<dbReference type="PRINTS" id="PR00096">
    <property type="entry name" value="GATASE"/>
</dbReference>
<evidence type="ECO:0000256" key="1">
    <source>
        <dbReference type="ARBA" id="ARBA00005970"/>
    </source>
</evidence>
<comment type="caution">
    <text evidence="9">The sequence shown here is derived from an EMBL/GenBank/DDBJ whole genome shotgun (WGS) entry which is preliminary data.</text>
</comment>
<dbReference type="InterPro" id="IPR005801">
    <property type="entry name" value="ADC_synthase"/>
</dbReference>
<evidence type="ECO:0000313" key="10">
    <source>
        <dbReference type="Proteomes" id="UP000035170"/>
    </source>
</evidence>
<dbReference type="Gene3D" id="3.40.50.880">
    <property type="match status" value="1"/>
</dbReference>
<feature type="domain" description="Chorismate-utilising enzyme C-terminal" evidence="7">
    <location>
        <begin position="420"/>
        <end position="672"/>
    </location>
</feature>
<gene>
    <name evidence="9" type="primary">pabB2</name>
    <name evidence="9" type="ORF">VPARA_55040</name>
</gene>
<keyword evidence="3 9" id="KW-0808">Transferase</keyword>
<feature type="domain" description="Glutamine amidotransferase" evidence="6">
    <location>
        <begin position="4"/>
        <end position="185"/>
    </location>
</feature>
<protein>
    <recommendedName>
        <fullName evidence="2">aminodeoxychorismate synthase</fullName>
        <ecNumber evidence="2">2.6.1.85</ecNumber>
    </recommendedName>
</protein>
<proteinExistence type="inferred from homology"/>
<feature type="region of interest" description="Disordered" evidence="5">
    <location>
        <begin position="687"/>
        <end position="732"/>
    </location>
</feature>
<dbReference type="GO" id="GO:0000162">
    <property type="term" value="P:L-tryptophan biosynthetic process"/>
    <property type="evidence" value="ECO:0007669"/>
    <property type="project" value="TreeGrafter"/>
</dbReference>
<dbReference type="Proteomes" id="UP000035170">
    <property type="component" value="Unassembled WGS sequence"/>
</dbReference>
<evidence type="ECO:0000259" key="8">
    <source>
        <dbReference type="Pfam" id="PF04715"/>
    </source>
</evidence>
<dbReference type="RefSeq" id="WP_080966672.1">
    <property type="nucleotide sequence ID" value="NZ_JZWI01000035.1"/>
</dbReference>
<dbReference type="InterPro" id="IPR019999">
    <property type="entry name" value="Anth_synth_I-like"/>
</dbReference>
<dbReference type="GO" id="GO:0005737">
    <property type="term" value="C:cytoplasm"/>
    <property type="evidence" value="ECO:0007669"/>
    <property type="project" value="TreeGrafter"/>
</dbReference>
<dbReference type="Gene3D" id="3.60.120.10">
    <property type="entry name" value="Anthranilate synthase"/>
    <property type="match status" value="1"/>
</dbReference>
<evidence type="ECO:0000256" key="4">
    <source>
        <dbReference type="ARBA" id="ARBA00022962"/>
    </source>
</evidence>
<evidence type="ECO:0000256" key="5">
    <source>
        <dbReference type="SAM" id="MobiDB-lite"/>
    </source>
</evidence>
<dbReference type="SUPFAM" id="SSF56322">
    <property type="entry name" value="ADC synthase"/>
    <property type="match status" value="1"/>
</dbReference>
<accession>A0A0H2LSS4</accession>
<comment type="similarity">
    <text evidence="1">In the C-terminal section; belongs to the anthranilate synthase component I family.</text>
</comment>
<dbReference type="PRINTS" id="PR00097">
    <property type="entry name" value="ANTSNTHASEII"/>
</dbReference>
<evidence type="ECO:0000256" key="3">
    <source>
        <dbReference type="ARBA" id="ARBA00022679"/>
    </source>
</evidence>
<evidence type="ECO:0000256" key="2">
    <source>
        <dbReference type="ARBA" id="ARBA00013139"/>
    </source>
</evidence>
<dbReference type="InterPro" id="IPR029062">
    <property type="entry name" value="Class_I_gatase-like"/>
</dbReference>
<sequence>MHTLLIDNYDSFTYNLYQYLAACNGEPPIVLRNNEMHWDEVERMHFDNIVISPGPGRPQRRADLGISADALQRSRKPVLGVCLGHQAIAHHCGARVDLAVRPMHGRLDRVSHAQRDLFAGIPDRFEAVRYHSLAVTQLPSTLEPLAWTSDGTLMGLRHVSLPWWGVQFHPESICTEFGARLLRNFRDLTLEWLAQAPRREARDRFGPPLRFEGPQALSLHAECIDTTADAETVFMGTFAQRDCVFWLDSSLAEPGRARFSFMGDASGPRAQVLNYRTAPRELMVRRGDVVQVRDESIFDYLRDHLPGQPPAGPPLPFDFACGFVGYFGYELKRELDGTHAHDADTPDAMWILADRFLAFDHAEQQVWIVCLDEAVPSNENRRWMQTMRARLAGAQATAPDDSAAAARDLQPLAWRIDLAIYRELILRCQHEILQGETYEVCLTNQLVGEGRIHPLEIYRILRRHNPAPYAAYLRFGGYAVLCASPELFLRISSAGDVESKPIKGTAARGATPAEDEAIADAMVADEKTRAENLMIVDLLRNDLNRVCEIDSVHVPSLFAVETYATVHQLVSTIRGRLRADLGAVDCIRAAFPGGSMTGAPKVRTMKILDELEAAARGIYSGSIGYLSLNGAAQLNIVIRTLVSANGRVSIGAGGAIVAMSDPDAEVEEIVLKAQALWDVLRRCGAPLGPRPGTAPDAGAAGDPGVPPLPEPPSAPAIPQATPAPSPPASGNG</sequence>
<evidence type="ECO:0000259" key="6">
    <source>
        <dbReference type="Pfam" id="PF00117"/>
    </source>
</evidence>